<proteinExistence type="predicted"/>
<evidence type="ECO:0000313" key="2">
    <source>
        <dbReference type="Proteomes" id="UP000290608"/>
    </source>
</evidence>
<reference evidence="1 2" key="1">
    <citation type="submission" date="2018-07" db="EMBL/GenBank/DDBJ databases">
        <title>Leeuwenhoekiella genomics.</title>
        <authorList>
            <person name="Tahon G."/>
            <person name="Willems A."/>
        </authorList>
    </citation>
    <scope>NUCLEOTIDE SEQUENCE [LARGE SCALE GENOMIC DNA]</scope>
    <source>
        <strain evidence="1 2">LMG 1345</strain>
    </source>
</reference>
<name>A0A4Q0PPI5_9FLAO</name>
<evidence type="ECO:0000313" key="1">
    <source>
        <dbReference type="EMBL" id="RXG32364.1"/>
    </source>
</evidence>
<dbReference type="STRING" id="1122159.SAMN02745246_00989"/>
<dbReference type="RefSeq" id="WP_073097789.1">
    <property type="nucleotide sequence ID" value="NZ_JBALUR010000001.1"/>
</dbReference>
<gene>
    <name evidence="1" type="ORF">DSL99_1170</name>
</gene>
<protein>
    <submittedName>
        <fullName evidence="1">Uncharacterized protein</fullName>
    </submittedName>
</protein>
<dbReference type="AlphaFoldDB" id="A0A4Q0PPI5"/>
<accession>A0A4Q0PPI5</accession>
<dbReference type="Proteomes" id="UP000290608">
    <property type="component" value="Unassembled WGS sequence"/>
</dbReference>
<comment type="caution">
    <text evidence="1">The sequence shown here is derived from an EMBL/GenBank/DDBJ whole genome shotgun (WGS) entry which is preliminary data.</text>
</comment>
<dbReference type="EMBL" id="QOVL01000004">
    <property type="protein sequence ID" value="RXG32364.1"/>
    <property type="molecule type" value="Genomic_DNA"/>
</dbReference>
<sequence length="99" mass="11618">MNTSPNIHFENALIQLLKRYNCSKKERNRLKTVDLTKISKISHTEYGGFEEQTGAFLNDAMTNTFKIKIDYIDQETRAYKKLYLVPNTEEQEELIETIV</sequence>
<organism evidence="1 2">
    <name type="scientific">Leeuwenhoekiella marinoflava</name>
    <dbReference type="NCBI Taxonomy" id="988"/>
    <lineage>
        <taxon>Bacteria</taxon>
        <taxon>Pseudomonadati</taxon>
        <taxon>Bacteroidota</taxon>
        <taxon>Flavobacteriia</taxon>
        <taxon>Flavobacteriales</taxon>
        <taxon>Flavobacteriaceae</taxon>
        <taxon>Leeuwenhoekiella</taxon>
    </lineage>
</organism>